<evidence type="ECO:0000256" key="5">
    <source>
        <dbReference type="ARBA" id="ARBA00047685"/>
    </source>
</evidence>
<dbReference type="RefSeq" id="WP_218324050.1">
    <property type="nucleotide sequence ID" value="NZ_JAEEGC010000249.1"/>
</dbReference>
<dbReference type="EC" id="1.3.1.1" evidence="9"/>
<dbReference type="AlphaFoldDB" id="A0A949TR30"/>
<comment type="subunit">
    <text evidence="8">Heterotetramer of 2 PreA and 2 PreT subunits.</text>
</comment>
<dbReference type="PROSITE" id="PS00198">
    <property type="entry name" value="4FE4S_FER_1"/>
    <property type="match status" value="1"/>
</dbReference>
<reference evidence="11" key="1">
    <citation type="submission" date="2020-12" db="EMBL/GenBank/DDBJ databases">
        <title>Clostridium thailandense sp. nov., a novel acetogenic bacterium isolated from peat land soil in Thailand.</title>
        <authorList>
            <person name="Chaikitkaew S."/>
            <person name="Birkeland N.K."/>
        </authorList>
    </citation>
    <scope>NUCLEOTIDE SEQUENCE</scope>
    <source>
        <strain evidence="11">PL3</strain>
    </source>
</reference>
<evidence type="ECO:0000259" key="10">
    <source>
        <dbReference type="PROSITE" id="PS51379"/>
    </source>
</evidence>
<evidence type="ECO:0000313" key="11">
    <source>
        <dbReference type="EMBL" id="MBV7276975.1"/>
    </source>
</evidence>
<keyword evidence="4" id="KW-0411">Iron-sulfur</keyword>
<evidence type="ECO:0000256" key="1">
    <source>
        <dbReference type="ARBA" id="ARBA00022723"/>
    </source>
</evidence>
<dbReference type="InterPro" id="IPR017896">
    <property type="entry name" value="4Fe4S_Fe-S-bd"/>
</dbReference>
<dbReference type="GO" id="GO:0051536">
    <property type="term" value="F:iron-sulfur cluster binding"/>
    <property type="evidence" value="ECO:0007669"/>
    <property type="project" value="UniProtKB-KW"/>
</dbReference>
<name>A0A949TR30_9CLOT</name>
<dbReference type="GO" id="GO:0046872">
    <property type="term" value="F:metal ion binding"/>
    <property type="evidence" value="ECO:0007669"/>
    <property type="project" value="UniProtKB-KW"/>
</dbReference>
<keyword evidence="3" id="KW-0408">Iron</keyword>
<evidence type="ECO:0000313" key="12">
    <source>
        <dbReference type="Proteomes" id="UP000694308"/>
    </source>
</evidence>
<dbReference type="Proteomes" id="UP000694308">
    <property type="component" value="Unassembled WGS sequence"/>
</dbReference>
<evidence type="ECO:0000256" key="3">
    <source>
        <dbReference type="ARBA" id="ARBA00023004"/>
    </source>
</evidence>
<dbReference type="InterPro" id="IPR017701">
    <property type="entry name" value="Se_rdtase_YgfK"/>
</dbReference>
<gene>
    <name evidence="11" type="primary">ygfK</name>
    <name evidence="11" type="ORF">I6U48_29340</name>
</gene>
<organism evidence="11 12">
    <name type="scientific">Clostridium thailandense</name>
    <dbReference type="NCBI Taxonomy" id="2794346"/>
    <lineage>
        <taxon>Bacteria</taxon>
        <taxon>Bacillati</taxon>
        <taxon>Bacillota</taxon>
        <taxon>Clostridia</taxon>
        <taxon>Eubacteriales</taxon>
        <taxon>Clostridiaceae</taxon>
        <taxon>Clostridium</taxon>
    </lineage>
</organism>
<dbReference type="InterPro" id="IPR017900">
    <property type="entry name" value="4Fe4S_Fe_S_CS"/>
</dbReference>
<dbReference type="PANTHER" id="PTHR43073:SF2">
    <property type="entry name" value="DIHYDROPYRIMIDINE DEHYDROGENASE [NADP(+)]"/>
    <property type="match status" value="1"/>
</dbReference>
<accession>A0A949TR30</accession>
<dbReference type="PANTHER" id="PTHR43073">
    <property type="entry name" value="DIHYDROPYRIMIDINE DEHYDROGENASE [NADP(+)]"/>
    <property type="match status" value="1"/>
</dbReference>
<feature type="domain" description="4Fe-4S ferredoxin-type" evidence="10">
    <location>
        <begin position="901"/>
        <end position="929"/>
    </location>
</feature>
<sequence length="998" mass="110739">MGDRMTPIPFKNLMNWIFEEKKASESIFGVRKKFVKNNDRVLNIFGEKIETPFGPAAGPHTQLAQNIVAAYYAGSRFFELKTVQILDGEDLPVSKPCILAEDECYNCEWSTELRVPEAFNEYIKAWFALKIISKEFGLGSENGFVFNMSVGYDLAGIKSEKINNFIDNMKDAKNTSIWKECMEYLTTNVHKFENIDKKYIENIPSTVCNSVTVSTLHGCPPQEIERIASYLLEEKNLNTYVKCNPTLLGYDTARSIMDEMGYGYVVFGDFHFKDDLQFEDAVPMLQRLQKKGSELGIEFGVKITNTFPVDVTRNELPSEEMYMSGRSLCALSLSVAYKLSKAFGGKLRISYSGGADYFNIDKIFNVGIWPITIATTLLKSGGYQRGNQIADKLEEIEYKTFEGVSLDGLGKIIEEIKKDKHHTKAVKPLPSRKMKKKVELLDCFVAPCSEQCPINQDIPTYVKLVGEGKYKEALEVITDKNPLPFITGTICNHTCMDKCTRNFYEESVAIRSSKLEAAKKAFDELIKEVKSSDKYKDKKVAVVGGGPAGIASAYLLAREGAQVTVFEKEAELGGLVKNVIPDFRISKESIDKDVALAAKMGARFEVNHPITDLEKLKSAGYDNVILAVGAYNGMPLGITCDNEINAIEFLRACKKAPETIKAGKNVAIIGAGNTAMDAARAAKRLAGVENVYIIYRRDMRNMPADEEELEFALEDGVKFKELLAPAFQKDGKLTCHKVVLGEMDASGRQKPVVTEEAVTLDVDLVVASLGEKVNGEYYKSLGLKVTDKGYSVMNPETMESSSEKVYVVGDGAKGPATVVLAISDAVKAVNAILGLKPRAEITVSSDVKAMVSRKGILLHSKEVKDEAKRCLECNSICESCTDVCPNRANIAVRVSGSKMSQIIHVDYMCNECGNCTSFCPYDSSPYKEKFTLFANLEDFKNSKNQGFVLLDETTLTFRVRLGAKVNDFNLKDASSDISEGIKNLILSVYENYNYLLMK</sequence>
<keyword evidence="2" id="KW-0560">Oxidoreductase</keyword>
<dbReference type="EMBL" id="JAEEGC010000249">
    <property type="protein sequence ID" value="MBV7276975.1"/>
    <property type="molecule type" value="Genomic_DNA"/>
</dbReference>
<comment type="caution">
    <text evidence="11">The sequence shown here is derived from an EMBL/GenBank/DDBJ whole genome shotgun (WGS) entry which is preliminary data.</text>
</comment>
<comment type="catalytic activity">
    <reaction evidence="5">
        <text>5,6-dihydrothymine + NAD(+) = thymine + NADH + H(+)</text>
        <dbReference type="Rhea" id="RHEA:28791"/>
        <dbReference type="ChEBI" id="CHEBI:15378"/>
        <dbReference type="ChEBI" id="CHEBI:17821"/>
        <dbReference type="ChEBI" id="CHEBI:27468"/>
        <dbReference type="ChEBI" id="CHEBI:57540"/>
        <dbReference type="ChEBI" id="CHEBI:57945"/>
        <dbReference type="EC" id="1.3.1.1"/>
    </reaction>
</comment>
<evidence type="ECO:0000256" key="7">
    <source>
        <dbReference type="ARBA" id="ARBA00049578"/>
    </source>
</evidence>
<proteinExistence type="predicted"/>
<comment type="function">
    <text evidence="7">Involved in pyrimidine base degradation. Catalyzes physiologically the reduction of uracil to 5,6-dihydrouracil (DHU) by using NADH as a specific cosubstrate. It also catalyzes the reverse reaction and the reduction of thymine to 5,6-dihydrothymine (DHT).</text>
</comment>
<dbReference type="GO" id="GO:0004159">
    <property type="term" value="F:dihydropyrimidine dehydrogenase (NAD+) activity"/>
    <property type="evidence" value="ECO:0007669"/>
    <property type="project" value="UniProtKB-EC"/>
</dbReference>
<evidence type="ECO:0000256" key="6">
    <source>
        <dbReference type="ARBA" id="ARBA00048792"/>
    </source>
</evidence>
<dbReference type="NCBIfam" id="TIGR03315">
    <property type="entry name" value="Se_ygfK"/>
    <property type="match status" value="1"/>
</dbReference>
<keyword evidence="1" id="KW-0479">Metal-binding</keyword>
<evidence type="ECO:0000256" key="4">
    <source>
        <dbReference type="ARBA" id="ARBA00023014"/>
    </source>
</evidence>
<comment type="catalytic activity">
    <reaction evidence="6">
        <text>5,6-dihydrouracil + NAD(+) = uracil + NADH + H(+)</text>
        <dbReference type="Rhea" id="RHEA:20189"/>
        <dbReference type="ChEBI" id="CHEBI:15378"/>
        <dbReference type="ChEBI" id="CHEBI:15901"/>
        <dbReference type="ChEBI" id="CHEBI:17568"/>
        <dbReference type="ChEBI" id="CHEBI:57540"/>
        <dbReference type="ChEBI" id="CHEBI:57945"/>
        <dbReference type="EC" id="1.3.1.1"/>
    </reaction>
</comment>
<evidence type="ECO:0000256" key="2">
    <source>
        <dbReference type="ARBA" id="ARBA00023002"/>
    </source>
</evidence>
<dbReference type="Pfam" id="PF07992">
    <property type="entry name" value="Pyr_redox_2"/>
    <property type="match status" value="1"/>
</dbReference>
<evidence type="ECO:0000256" key="9">
    <source>
        <dbReference type="ARBA" id="ARBA00049728"/>
    </source>
</evidence>
<dbReference type="Pfam" id="PF14691">
    <property type="entry name" value="Fer4_20"/>
    <property type="match status" value="1"/>
</dbReference>
<dbReference type="InterPro" id="IPR028261">
    <property type="entry name" value="DPD_II"/>
</dbReference>
<dbReference type="PROSITE" id="PS51379">
    <property type="entry name" value="4FE4S_FER_2"/>
    <property type="match status" value="1"/>
</dbReference>
<evidence type="ECO:0000256" key="8">
    <source>
        <dbReference type="ARBA" id="ARBA00049714"/>
    </source>
</evidence>
<dbReference type="InterPro" id="IPR023753">
    <property type="entry name" value="FAD/NAD-binding_dom"/>
</dbReference>
<protein>
    <recommendedName>
        <fullName evidence="9">dihydrouracil dehydrogenase (NAD(+))</fullName>
        <ecNumber evidence="9">1.3.1.1</ecNumber>
    </recommendedName>
</protein>
<keyword evidence="12" id="KW-1185">Reference proteome</keyword>